<comment type="similarity">
    <text evidence="7 14">Belongs to the CobU/CobP family.</text>
</comment>
<evidence type="ECO:0000256" key="10">
    <source>
        <dbReference type="ARBA" id="ARBA00022741"/>
    </source>
</evidence>
<evidence type="ECO:0000256" key="16">
    <source>
        <dbReference type="PIRSR" id="PIRSR006135-2"/>
    </source>
</evidence>
<comment type="caution">
    <text evidence="17">The sequence shown here is derived from an EMBL/GenBank/DDBJ whole genome shotgun (WGS) entry which is preliminary data.</text>
</comment>
<dbReference type="FunFam" id="3.40.50.300:FF:001825">
    <property type="entry name" value="Bifunctional adenosylcobalamin biosynthesis protein"/>
    <property type="match status" value="1"/>
</dbReference>
<dbReference type="EC" id="2.7.7.62" evidence="14"/>
<evidence type="ECO:0000256" key="6">
    <source>
        <dbReference type="ARBA" id="ARBA00005159"/>
    </source>
</evidence>
<comment type="catalytic activity">
    <reaction evidence="1 14">
        <text>adenosylcob(III)inamide + ATP = adenosylcob(III)inamide phosphate + ADP + H(+)</text>
        <dbReference type="Rhea" id="RHEA:15769"/>
        <dbReference type="ChEBI" id="CHEBI:2480"/>
        <dbReference type="ChEBI" id="CHEBI:15378"/>
        <dbReference type="ChEBI" id="CHEBI:30616"/>
        <dbReference type="ChEBI" id="CHEBI:58502"/>
        <dbReference type="ChEBI" id="CHEBI:456216"/>
        <dbReference type="EC" id="2.7.1.156"/>
    </reaction>
</comment>
<evidence type="ECO:0000256" key="9">
    <source>
        <dbReference type="ARBA" id="ARBA00022679"/>
    </source>
</evidence>
<keyword evidence="10 14" id="KW-0547">Nucleotide-binding</keyword>
<comment type="catalytic activity">
    <reaction evidence="2 14">
        <text>adenosylcob(III)inamide phosphate + GTP + H(+) = adenosylcob(III)inamide-GDP + diphosphate</text>
        <dbReference type="Rhea" id="RHEA:22712"/>
        <dbReference type="ChEBI" id="CHEBI:15378"/>
        <dbReference type="ChEBI" id="CHEBI:33019"/>
        <dbReference type="ChEBI" id="CHEBI:37565"/>
        <dbReference type="ChEBI" id="CHEBI:58502"/>
        <dbReference type="ChEBI" id="CHEBI:60487"/>
        <dbReference type="EC" id="2.7.7.62"/>
    </reaction>
</comment>
<evidence type="ECO:0000256" key="3">
    <source>
        <dbReference type="ARBA" id="ARBA00001522"/>
    </source>
</evidence>
<keyword evidence="13 14" id="KW-0342">GTP-binding</keyword>
<dbReference type="GO" id="GO:0005525">
    <property type="term" value="F:GTP binding"/>
    <property type="evidence" value="ECO:0007669"/>
    <property type="project" value="UniProtKB-UniRule"/>
</dbReference>
<dbReference type="Gene3D" id="3.40.50.300">
    <property type="entry name" value="P-loop containing nucleotide triphosphate hydrolases"/>
    <property type="match status" value="1"/>
</dbReference>
<evidence type="ECO:0000256" key="1">
    <source>
        <dbReference type="ARBA" id="ARBA00000312"/>
    </source>
</evidence>
<dbReference type="SUPFAM" id="SSF52540">
    <property type="entry name" value="P-loop containing nucleoside triphosphate hydrolases"/>
    <property type="match status" value="1"/>
</dbReference>
<sequence>MSENMFIGTELILGGARSGKSRLAETLADESGLVVKYIATATACDDEMVDRIERHQQQRPAHWQLIEEPYYLAEVIQQHSNKNTCLLVDCLTLWLNNFLFQPLDNYSWQQAKTEFLEAIAQAEGRIILVSNEVGQGIVPLGELSRRFVDESGWLHQAIAQQCPRVVFVTAGLPQVLKGPSL</sequence>
<accession>A0A2T3KTY3</accession>
<evidence type="ECO:0000313" key="17">
    <source>
        <dbReference type="EMBL" id="PSV10092.1"/>
    </source>
</evidence>
<keyword evidence="17" id="KW-0548">Nucleotidyltransferase</keyword>
<comment type="pathway">
    <text evidence="6 14">Cofactor biosynthesis; adenosylcobalamin biosynthesis; adenosylcobalamin from cob(II)yrinate a,c-diamide: step 5/7.</text>
</comment>
<dbReference type="GO" id="GO:0009236">
    <property type="term" value="P:cobalamin biosynthetic process"/>
    <property type="evidence" value="ECO:0007669"/>
    <property type="project" value="UniProtKB-UniRule"/>
</dbReference>
<dbReference type="PANTHER" id="PTHR34848">
    <property type="match status" value="1"/>
</dbReference>
<name>A0A2T3KTY3_PHOLD</name>
<keyword evidence="8 14" id="KW-0169">Cobalamin biosynthesis</keyword>
<dbReference type="NCBIfam" id="NF004469">
    <property type="entry name" value="PRK05800.1"/>
    <property type="match status" value="1"/>
</dbReference>
<gene>
    <name evidence="17" type="ORF">C0W93_13145</name>
</gene>
<dbReference type="InterPro" id="IPR027417">
    <property type="entry name" value="P-loop_NTPase"/>
</dbReference>
<dbReference type="PIRSF" id="PIRSF006135">
    <property type="entry name" value="CobU"/>
    <property type="match status" value="1"/>
</dbReference>
<dbReference type="UniPathway" id="UPA00148">
    <property type="reaction ID" value="UER00236"/>
</dbReference>
<evidence type="ECO:0000256" key="12">
    <source>
        <dbReference type="ARBA" id="ARBA00022840"/>
    </source>
</evidence>
<dbReference type="EMBL" id="PYNS01000014">
    <property type="protein sequence ID" value="PSV10092.1"/>
    <property type="molecule type" value="Genomic_DNA"/>
</dbReference>
<dbReference type="EC" id="2.7.1.156" evidence="14"/>
<protein>
    <recommendedName>
        <fullName evidence="14">Bifunctional adenosylcobalamin biosynthesis protein</fullName>
        <ecNumber evidence="14">2.7.1.156</ecNumber>
        <ecNumber evidence="14">2.7.7.62</ecNumber>
    </recommendedName>
</protein>
<dbReference type="GO" id="GO:0043752">
    <property type="term" value="F:adenosylcobinamide kinase activity"/>
    <property type="evidence" value="ECO:0007669"/>
    <property type="project" value="UniProtKB-EC"/>
</dbReference>
<organism evidence="17 18">
    <name type="scientific">Photobacterium leiognathi subsp. mandapamensis</name>
    <name type="common">Photobacterium mandapamensis</name>
    <dbReference type="NCBI Taxonomy" id="48408"/>
    <lineage>
        <taxon>Bacteria</taxon>
        <taxon>Pseudomonadati</taxon>
        <taxon>Pseudomonadota</taxon>
        <taxon>Gammaproteobacteria</taxon>
        <taxon>Vibrionales</taxon>
        <taxon>Vibrionaceae</taxon>
        <taxon>Photobacterium</taxon>
    </lineage>
</organism>
<feature type="binding site" evidence="16">
    <location>
        <position position="89"/>
    </location>
    <ligand>
        <name>GTP</name>
        <dbReference type="ChEBI" id="CHEBI:37565"/>
    </ligand>
</feature>
<evidence type="ECO:0000256" key="8">
    <source>
        <dbReference type="ARBA" id="ARBA00022573"/>
    </source>
</evidence>
<dbReference type="Pfam" id="PF02283">
    <property type="entry name" value="CobU"/>
    <property type="match status" value="1"/>
</dbReference>
<evidence type="ECO:0000256" key="7">
    <source>
        <dbReference type="ARBA" id="ARBA00007490"/>
    </source>
</evidence>
<feature type="active site" description="GMP-histidine intermediate" evidence="15">
    <location>
        <position position="55"/>
    </location>
</feature>
<evidence type="ECO:0000256" key="15">
    <source>
        <dbReference type="PIRSR" id="PIRSR006135-1"/>
    </source>
</evidence>
<dbReference type="InterPro" id="IPR003203">
    <property type="entry name" value="CobU/CobP"/>
</dbReference>
<evidence type="ECO:0000256" key="14">
    <source>
        <dbReference type="PIRNR" id="PIRNR006135"/>
    </source>
</evidence>
<evidence type="ECO:0000256" key="2">
    <source>
        <dbReference type="ARBA" id="ARBA00000711"/>
    </source>
</evidence>
<evidence type="ECO:0000313" key="18">
    <source>
        <dbReference type="Proteomes" id="UP000240530"/>
    </source>
</evidence>
<dbReference type="Proteomes" id="UP000240530">
    <property type="component" value="Unassembled WGS sequence"/>
</dbReference>
<feature type="binding site" evidence="16">
    <location>
        <position position="67"/>
    </location>
    <ligand>
        <name>GTP</name>
        <dbReference type="ChEBI" id="CHEBI:37565"/>
    </ligand>
</feature>
<feature type="binding site" evidence="16">
    <location>
        <begin position="14"/>
        <end position="21"/>
    </location>
    <ligand>
        <name>GTP</name>
        <dbReference type="ChEBI" id="CHEBI:37565"/>
    </ligand>
</feature>
<evidence type="ECO:0000256" key="13">
    <source>
        <dbReference type="ARBA" id="ARBA00023134"/>
    </source>
</evidence>
<dbReference type="PANTHER" id="PTHR34848:SF1">
    <property type="entry name" value="BIFUNCTIONAL ADENOSYLCOBALAMIN BIOSYNTHESIS PROTEIN COBU"/>
    <property type="match status" value="1"/>
</dbReference>
<dbReference type="CDD" id="cd00544">
    <property type="entry name" value="CobU"/>
    <property type="match status" value="1"/>
</dbReference>
<keyword evidence="9 14" id="KW-0808">Transferase</keyword>
<reference evidence="17 18" key="1">
    <citation type="submission" date="2018-03" db="EMBL/GenBank/DDBJ databases">
        <title>Whole genome sequencing of Histamine producing bacteria.</title>
        <authorList>
            <person name="Butler K."/>
        </authorList>
    </citation>
    <scope>NUCLEOTIDE SEQUENCE [LARGE SCALE GENOMIC DNA]</scope>
    <source>
        <strain evidence="17 18">Res.4.1</strain>
    </source>
</reference>
<dbReference type="GO" id="GO:0005524">
    <property type="term" value="F:ATP binding"/>
    <property type="evidence" value="ECO:0007669"/>
    <property type="project" value="UniProtKB-UniRule"/>
</dbReference>
<dbReference type="AlphaFoldDB" id="A0A2T3KTY3"/>
<comment type="catalytic activity">
    <reaction evidence="3">
        <text>adenosylcob(III)inamide + GTP = adenosylcob(III)inamide phosphate + GDP + H(+)</text>
        <dbReference type="Rhea" id="RHEA:15765"/>
        <dbReference type="ChEBI" id="CHEBI:2480"/>
        <dbReference type="ChEBI" id="CHEBI:15378"/>
        <dbReference type="ChEBI" id="CHEBI:37565"/>
        <dbReference type="ChEBI" id="CHEBI:58189"/>
        <dbReference type="ChEBI" id="CHEBI:58502"/>
        <dbReference type="EC" id="2.7.1.156"/>
    </reaction>
</comment>
<evidence type="ECO:0000256" key="11">
    <source>
        <dbReference type="ARBA" id="ARBA00022777"/>
    </source>
</evidence>
<keyword evidence="11 14" id="KW-0418">Kinase</keyword>
<evidence type="ECO:0000256" key="5">
    <source>
        <dbReference type="ARBA" id="ARBA00004692"/>
    </source>
</evidence>
<comment type="pathway">
    <text evidence="5 14">Cofactor biosynthesis; adenosylcobalamin biosynthesis; adenosylcobalamin from cob(II)yrinate a,c-diamide: step 6/7.</text>
</comment>
<evidence type="ECO:0000256" key="4">
    <source>
        <dbReference type="ARBA" id="ARBA00003889"/>
    </source>
</evidence>
<proteinExistence type="inferred from homology"/>
<comment type="function">
    <text evidence="4 14">Catalyzes ATP-dependent phosphorylation of adenosylcobinamide and addition of GMP to adenosylcobinamide phosphate.</text>
</comment>
<feature type="binding site" evidence="16">
    <location>
        <begin position="39"/>
        <end position="41"/>
    </location>
    <ligand>
        <name>GTP</name>
        <dbReference type="ChEBI" id="CHEBI:37565"/>
    </ligand>
</feature>
<keyword evidence="12 14" id="KW-0067">ATP-binding</keyword>
<dbReference type="GO" id="GO:0008820">
    <property type="term" value="F:cobinamide phosphate guanylyltransferase activity"/>
    <property type="evidence" value="ECO:0007669"/>
    <property type="project" value="UniProtKB-UniRule"/>
</dbReference>